<accession>A0A480AUQ6</accession>
<evidence type="ECO:0000256" key="2">
    <source>
        <dbReference type="ARBA" id="ARBA00010838"/>
    </source>
</evidence>
<dbReference type="InterPro" id="IPR017853">
    <property type="entry name" value="GH"/>
</dbReference>
<evidence type="ECO:0000313" key="12">
    <source>
        <dbReference type="EMBL" id="GCL62498.1"/>
    </source>
</evidence>
<evidence type="ECO:0000256" key="8">
    <source>
        <dbReference type="ARBA" id="ARBA00023326"/>
    </source>
</evidence>
<dbReference type="GO" id="GO:0008422">
    <property type="term" value="F:beta-glucosidase activity"/>
    <property type="evidence" value="ECO:0007669"/>
    <property type="project" value="UniProtKB-EC"/>
</dbReference>
<evidence type="ECO:0000256" key="3">
    <source>
        <dbReference type="ARBA" id="ARBA00012744"/>
    </source>
</evidence>
<organism evidence="12 13">
    <name type="scientific">Pseudaquabacterium pictum</name>
    <dbReference type="NCBI Taxonomy" id="2315236"/>
    <lineage>
        <taxon>Bacteria</taxon>
        <taxon>Pseudomonadati</taxon>
        <taxon>Pseudomonadota</taxon>
        <taxon>Betaproteobacteria</taxon>
        <taxon>Burkholderiales</taxon>
        <taxon>Sphaerotilaceae</taxon>
        <taxon>Pseudaquabacterium</taxon>
    </lineage>
</organism>
<dbReference type="Proteomes" id="UP000301751">
    <property type="component" value="Unassembled WGS sequence"/>
</dbReference>
<keyword evidence="5" id="KW-0136">Cellulose degradation</keyword>
<dbReference type="NCBIfam" id="TIGR03356">
    <property type="entry name" value="BGL"/>
    <property type="match status" value="1"/>
</dbReference>
<feature type="binding site" evidence="10">
    <location>
        <position position="406"/>
    </location>
    <ligand>
        <name>substrate</name>
    </ligand>
</feature>
<dbReference type="InterPro" id="IPR017736">
    <property type="entry name" value="Glyco_hydro_1_beta-glucosidase"/>
</dbReference>
<dbReference type="PANTHER" id="PTHR10353">
    <property type="entry name" value="GLYCOSYL HYDROLASE"/>
    <property type="match status" value="1"/>
</dbReference>
<dbReference type="PRINTS" id="PR00131">
    <property type="entry name" value="GLHYDRLASE1"/>
</dbReference>
<keyword evidence="4 11" id="KW-0378">Hydrolase</keyword>
<keyword evidence="8" id="KW-0624">Polysaccharide degradation</keyword>
<evidence type="ECO:0000313" key="13">
    <source>
        <dbReference type="Proteomes" id="UP000301751"/>
    </source>
</evidence>
<feature type="binding site" evidence="10">
    <location>
        <position position="179"/>
    </location>
    <ligand>
        <name>substrate</name>
    </ligand>
</feature>
<dbReference type="PANTHER" id="PTHR10353:SF36">
    <property type="entry name" value="LP05116P"/>
    <property type="match status" value="1"/>
</dbReference>
<feature type="active site" description="Nucleophile" evidence="9">
    <location>
        <position position="360"/>
    </location>
</feature>
<gene>
    <name evidence="12" type="ORF">AQPW35_15790</name>
</gene>
<dbReference type="Pfam" id="PF00232">
    <property type="entry name" value="Glyco_hydro_1"/>
    <property type="match status" value="1"/>
</dbReference>
<feature type="binding site" evidence="10">
    <location>
        <position position="308"/>
    </location>
    <ligand>
        <name>substrate</name>
    </ligand>
</feature>
<keyword evidence="13" id="KW-1185">Reference proteome</keyword>
<evidence type="ECO:0000256" key="5">
    <source>
        <dbReference type="ARBA" id="ARBA00023001"/>
    </source>
</evidence>
<reference evidence="13" key="1">
    <citation type="submission" date="2019-03" db="EMBL/GenBank/DDBJ databases">
        <title>Aquabacterium pictum sp.nov., the first bacteriochlorophyll a-containing freshwater bacterium in the genus Aquabacterium of the class Betaproteobacteria.</title>
        <authorList>
            <person name="Hirose S."/>
            <person name="Tank M."/>
            <person name="Hara E."/>
            <person name="Tamaki H."/>
            <person name="Takaichi S."/>
            <person name="Haruta S."/>
            <person name="Hanada S."/>
        </authorList>
    </citation>
    <scope>NUCLEOTIDE SEQUENCE [LARGE SCALE GENOMIC DNA]</scope>
    <source>
        <strain evidence="13">W35</strain>
    </source>
</reference>
<dbReference type="GO" id="GO:0030245">
    <property type="term" value="P:cellulose catabolic process"/>
    <property type="evidence" value="ECO:0007669"/>
    <property type="project" value="UniProtKB-KW"/>
</dbReference>
<feature type="binding site" evidence="10">
    <location>
        <begin position="413"/>
        <end position="414"/>
    </location>
    <ligand>
        <name>substrate</name>
    </ligand>
</feature>
<comment type="caution">
    <text evidence="12">The sequence shown here is derived from an EMBL/GenBank/DDBJ whole genome shotgun (WGS) entry which is preliminary data.</text>
</comment>
<dbReference type="SUPFAM" id="SSF51445">
    <property type="entry name" value="(Trans)glycosidases"/>
    <property type="match status" value="1"/>
</dbReference>
<proteinExistence type="inferred from homology"/>
<dbReference type="EC" id="3.2.1.21" evidence="3 11"/>
<feature type="active site" description="Proton donor" evidence="9">
    <location>
        <position position="180"/>
    </location>
</feature>
<evidence type="ECO:0000256" key="1">
    <source>
        <dbReference type="ARBA" id="ARBA00000448"/>
    </source>
</evidence>
<evidence type="ECO:0000256" key="4">
    <source>
        <dbReference type="ARBA" id="ARBA00022801"/>
    </source>
</evidence>
<keyword evidence="7 11" id="KW-0326">Glycosidase</keyword>
<evidence type="ECO:0000256" key="10">
    <source>
        <dbReference type="PIRSR" id="PIRSR617736-2"/>
    </source>
</evidence>
<comment type="catalytic activity">
    <reaction evidence="1 11">
        <text>Hydrolysis of terminal, non-reducing beta-D-glucosyl residues with release of beta-D-glucose.</text>
        <dbReference type="EC" id="3.2.1.21"/>
    </reaction>
</comment>
<dbReference type="EMBL" id="BJCL01000003">
    <property type="protein sequence ID" value="GCL62498.1"/>
    <property type="molecule type" value="Genomic_DNA"/>
</dbReference>
<feature type="binding site" evidence="10">
    <location>
        <position position="34"/>
    </location>
    <ligand>
        <name>substrate</name>
    </ligand>
</feature>
<sequence length="464" mass="51141">MPFSLPIHDLYQPAEPGHRFPPGFVWGVATSAFQIEGAATADGKGESIWDRFCRQPGAIADGSNGDVACDHLRRLDDDLDMVADLGVDAYRFSVSWPRVRPLGQGAWNEAGLAFYERLVDGLLARGVQPCLTLNHWDLPQALQDRGGWASRDTVQHFVDYALGMHRRLGDRVAAITTHNEPWVVAKLGHEDGIFAPGLRSRATAMQVAHHLLVSHGLALQALRADGCRAKLGIVLNLSPVQPATDSAADQARARLEDGLLLRWYMDPLFHRSYPLDVLQHLGPDAPRVQPGDMAAIATPMDFLGINYYSRAVVSADAPFDVQRSGLPLTDMGWEVYPEGLTDLLLRVHRDYPLPPVYVTENGGAFADTLVAGRVHDRDRADYIASHIAAVGAALGQGVPMAGYMVWSLMDNFEWASGYAKRFGIVHVDYATQRRTAKDSALWYRRFLQRQRAQQPGPVLAGDRV</sequence>
<name>A0A480AUQ6_9BURK</name>
<dbReference type="RefSeq" id="WP_137732251.1">
    <property type="nucleotide sequence ID" value="NZ_BJCL01000003.1"/>
</dbReference>
<dbReference type="InterPro" id="IPR001360">
    <property type="entry name" value="Glyco_hydro_1"/>
</dbReference>
<dbReference type="PROSITE" id="PS00653">
    <property type="entry name" value="GLYCOSYL_HYDROL_F1_2"/>
    <property type="match status" value="1"/>
</dbReference>
<comment type="similarity">
    <text evidence="2 11">Belongs to the glycosyl hydrolase 1 family.</text>
</comment>
<dbReference type="OrthoDB" id="9765195at2"/>
<dbReference type="AlphaFoldDB" id="A0A480AUQ6"/>
<dbReference type="Gene3D" id="3.20.20.80">
    <property type="entry name" value="Glycosidases"/>
    <property type="match status" value="1"/>
</dbReference>
<dbReference type="FunFam" id="3.20.20.80:FF:000004">
    <property type="entry name" value="Beta-glucosidase 6-phospho-beta-glucosidase"/>
    <property type="match status" value="1"/>
</dbReference>
<evidence type="ECO:0000256" key="6">
    <source>
        <dbReference type="ARBA" id="ARBA00023277"/>
    </source>
</evidence>
<protein>
    <recommendedName>
        <fullName evidence="3 11">Beta-glucosidase</fullName>
        <ecNumber evidence="3 11">3.2.1.21</ecNumber>
    </recommendedName>
</protein>
<evidence type="ECO:0000256" key="7">
    <source>
        <dbReference type="ARBA" id="ARBA00023295"/>
    </source>
</evidence>
<evidence type="ECO:0000256" key="11">
    <source>
        <dbReference type="RuleBase" id="RU361175"/>
    </source>
</evidence>
<keyword evidence="6" id="KW-0119">Carbohydrate metabolism</keyword>
<dbReference type="InterPro" id="IPR033132">
    <property type="entry name" value="GH_1_N_CS"/>
</dbReference>
<feature type="binding site" evidence="10">
    <location>
        <position position="135"/>
    </location>
    <ligand>
        <name>substrate</name>
    </ligand>
</feature>
<evidence type="ECO:0000256" key="9">
    <source>
        <dbReference type="PIRSR" id="PIRSR617736-1"/>
    </source>
</evidence>